<dbReference type="InterPro" id="IPR012079">
    <property type="entry name" value="Bifunc_Ald-ADH"/>
</dbReference>
<keyword evidence="13" id="KW-1185">Reference proteome</keyword>
<comment type="similarity">
    <text evidence="6 8">In the N-terminal section; belongs to the aldehyde dehydrogenase family.</text>
</comment>
<feature type="domain" description="Aldehyde dehydrogenase" evidence="9">
    <location>
        <begin position="12"/>
        <end position="415"/>
    </location>
</feature>
<comment type="cofactor">
    <cofactor evidence="1">
        <name>Fe(2+)</name>
        <dbReference type="ChEBI" id="CHEBI:29033"/>
    </cofactor>
</comment>
<evidence type="ECO:0000256" key="1">
    <source>
        <dbReference type="ARBA" id="ARBA00001954"/>
    </source>
</evidence>
<organism evidence="12 13">
    <name type="scientific">Gemelliphila palaticanis</name>
    <dbReference type="NCBI Taxonomy" id="81950"/>
    <lineage>
        <taxon>Bacteria</taxon>
        <taxon>Bacillati</taxon>
        <taxon>Bacillota</taxon>
        <taxon>Bacilli</taxon>
        <taxon>Bacillales</taxon>
        <taxon>Gemellaceae</taxon>
        <taxon>Gemelliphila</taxon>
    </lineage>
</organism>
<sequence length="884" mass="95989">MAKEKEVVLNPVEEVNTLVEKGLKALDEFLKIEDQEKIDSIVQAAAVAALAAHGPLAVAAVEETGRGVVEDKATKNLYACEYIVNSMRGVKTVGIIDRDDVDGMVSIAEPVGVVCGVVPTTNPTSTTIFKSLICLKTRNPIIFSFHPSANECSKEAARIVRDAAIAAGAPENCIQFIEKPSMEGTNALMNHDGVATILATGGNAMVRAAYSCGKPALGVGAGNVPAYVHKDAKLKQAVNDIVLSKAFDNGMICASEQAAIVDKELYDEFISTMKSHRVHFVNKKEKALLEKLLFGVEAKSKDCSGAKLNSTIVGKPATEIAKLAGFEVAPGTVIIAAECSEVGVNEPLTREKLSPVLAVIKSKDTKDGIEKSRQMVEFNGLGHTAAVHTQDEEVAEEFGKVVRACRIVWNSPSTFGGIGDVYNAFMPSLTLGCGSYGRNSVSGNVSAVNLLNIKLIGRRTNNMQWFKVPPKIYFEPNSIRYLREMEGLERVMIVTDESMVKLGFAQKVIDQLHRRKNKVQVQIFDGVEPNPDITTVEKGTALMNSFKPDAIVALGGGSPMDAAKIMWLFYERPDADFNELVQKFADIRKRTVKYPHLGNKAKFIAIPTTSGTGSEVTPFAVISDKENDKKYPLADYAITPHVAIVDPNLVLTVPAGPTAATGMDVLTHATEAYVSILANDYTDGLALRAIQLVFENLEKSVKTGDRDAREKMHNASCIAGMAFANAFLGICHSMSHKVGGKFHTVHGENNATLLPYVIKYNGTKPGKVSLWPKYEHYQAAERYQAIARMLGLKADTPEQGVESYAKAVYDLGIKVGCPMAFKDHKALSEVSFDEYKASLTKLAFDSFEDQCTPANPRLAMISDMEQIMEAAWEGYDAKKFVEKI</sequence>
<dbReference type="Pfam" id="PF00171">
    <property type="entry name" value="Aldedh"/>
    <property type="match status" value="1"/>
</dbReference>
<dbReference type="Pfam" id="PF25137">
    <property type="entry name" value="ADH_Fe_C"/>
    <property type="match status" value="1"/>
</dbReference>
<accession>A0ABX2T3S9</accession>
<dbReference type="GO" id="GO:0004022">
    <property type="term" value="F:alcohol dehydrogenase (NAD+) activity"/>
    <property type="evidence" value="ECO:0007669"/>
    <property type="project" value="UniProtKB-EC"/>
</dbReference>
<dbReference type="PANTHER" id="PTHR11496">
    <property type="entry name" value="ALCOHOL DEHYDROGENASE"/>
    <property type="match status" value="1"/>
</dbReference>
<evidence type="ECO:0000259" key="11">
    <source>
        <dbReference type="Pfam" id="PF25137"/>
    </source>
</evidence>
<dbReference type="GO" id="GO:0008774">
    <property type="term" value="F:acetaldehyde dehydrogenase (acetylating) activity"/>
    <property type="evidence" value="ECO:0007669"/>
    <property type="project" value="UniProtKB-EC"/>
</dbReference>
<dbReference type="Gene3D" id="3.40.309.10">
    <property type="entry name" value="Aldehyde Dehydrogenase, Chain A, domain 2"/>
    <property type="match status" value="1"/>
</dbReference>
<keyword evidence="5" id="KW-0511">Multifunctional enzyme</keyword>
<dbReference type="Gene3D" id="3.40.50.1970">
    <property type="match status" value="1"/>
</dbReference>
<dbReference type="InterPro" id="IPR056798">
    <property type="entry name" value="ADH_Fe_C"/>
</dbReference>
<dbReference type="EMBL" id="JACBYF010000032">
    <property type="protein sequence ID" value="NYS48134.1"/>
    <property type="molecule type" value="Genomic_DNA"/>
</dbReference>
<dbReference type="PROSITE" id="PS00913">
    <property type="entry name" value="ADH_IRON_1"/>
    <property type="match status" value="1"/>
</dbReference>
<dbReference type="InterPro" id="IPR039697">
    <property type="entry name" value="Alcohol_dehydrogenase_Fe"/>
</dbReference>
<protein>
    <recommendedName>
        <fullName evidence="8">Aldehyde-alcohol dehydrogenase</fullName>
    </recommendedName>
</protein>
<name>A0ABX2T3S9_9BACL</name>
<evidence type="ECO:0000256" key="8">
    <source>
        <dbReference type="PIRNR" id="PIRNR000111"/>
    </source>
</evidence>
<evidence type="ECO:0000259" key="10">
    <source>
        <dbReference type="Pfam" id="PF00465"/>
    </source>
</evidence>
<dbReference type="InterPro" id="IPR016162">
    <property type="entry name" value="Ald_DH_N"/>
</dbReference>
<dbReference type="Proteomes" id="UP000531840">
    <property type="component" value="Unassembled WGS sequence"/>
</dbReference>
<dbReference type="CDD" id="cd08178">
    <property type="entry name" value="AAD_C"/>
    <property type="match status" value="1"/>
</dbReference>
<evidence type="ECO:0000256" key="3">
    <source>
        <dbReference type="ARBA" id="ARBA00023004"/>
    </source>
</evidence>
<dbReference type="Gene3D" id="3.40.605.10">
    <property type="entry name" value="Aldehyde Dehydrogenase, Chain A, domain 1"/>
    <property type="match status" value="1"/>
</dbReference>
<dbReference type="PANTHER" id="PTHR11496:SF83">
    <property type="entry name" value="HYDROXYACID-OXOACID TRANSHYDROGENASE, MITOCHONDRIAL"/>
    <property type="match status" value="1"/>
</dbReference>
<dbReference type="InterPro" id="IPR034789">
    <property type="entry name" value="AAD_C"/>
</dbReference>
<dbReference type="InterPro" id="IPR018211">
    <property type="entry name" value="ADH_Fe_CS"/>
</dbReference>
<dbReference type="InterPro" id="IPR001670">
    <property type="entry name" value="ADH_Fe/GldA"/>
</dbReference>
<dbReference type="Pfam" id="PF00465">
    <property type="entry name" value="Fe-ADH"/>
    <property type="match status" value="1"/>
</dbReference>
<keyword evidence="2 8" id="KW-0560">Oxidoreductase</keyword>
<reference evidence="12 13" key="1">
    <citation type="submission" date="2020-07" db="EMBL/GenBank/DDBJ databases">
        <title>MOT database genomes.</title>
        <authorList>
            <person name="Joseph S."/>
            <person name="Aduse-Opoku J."/>
            <person name="Hashim A."/>
            <person name="Wade W."/>
            <person name="Curtis M."/>
        </authorList>
    </citation>
    <scope>NUCLEOTIDE SEQUENCE [LARGE SCALE GENOMIC DNA]</scope>
    <source>
        <strain evidence="12 13">CIP 106318</strain>
    </source>
</reference>
<feature type="domain" description="Alcohol dehydrogenase iron-type/glycerol dehydrogenase GldA" evidence="10">
    <location>
        <begin position="469"/>
        <end position="647"/>
    </location>
</feature>
<keyword evidence="4" id="KW-0520">NAD</keyword>
<dbReference type="InterPro" id="IPR016163">
    <property type="entry name" value="Ald_DH_C"/>
</dbReference>
<evidence type="ECO:0000313" key="13">
    <source>
        <dbReference type="Proteomes" id="UP000531840"/>
    </source>
</evidence>
<evidence type="ECO:0000256" key="7">
    <source>
        <dbReference type="ARBA" id="ARBA00035645"/>
    </source>
</evidence>
<comment type="similarity">
    <text evidence="7 8">In the C-terminal section; belongs to the iron-containing alcohol dehydrogenase family.</text>
</comment>
<dbReference type="NCBIfam" id="NF010378">
    <property type="entry name" value="PRK13805.1"/>
    <property type="match status" value="1"/>
</dbReference>
<proteinExistence type="inferred from homology"/>
<dbReference type="SUPFAM" id="SSF53720">
    <property type="entry name" value="ALDH-like"/>
    <property type="match status" value="1"/>
</dbReference>
<comment type="caution">
    <text evidence="12">The sequence shown here is derived from an EMBL/GenBank/DDBJ whole genome shotgun (WGS) entry which is preliminary data.</text>
</comment>
<evidence type="ECO:0000259" key="9">
    <source>
        <dbReference type="Pfam" id="PF00171"/>
    </source>
</evidence>
<evidence type="ECO:0000256" key="2">
    <source>
        <dbReference type="ARBA" id="ARBA00023002"/>
    </source>
</evidence>
<dbReference type="SUPFAM" id="SSF56796">
    <property type="entry name" value="Dehydroquinate synthase-like"/>
    <property type="match status" value="1"/>
</dbReference>
<evidence type="ECO:0000256" key="5">
    <source>
        <dbReference type="ARBA" id="ARBA00023268"/>
    </source>
</evidence>
<keyword evidence="3" id="KW-0408">Iron</keyword>
<evidence type="ECO:0000256" key="4">
    <source>
        <dbReference type="ARBA" id="ARBA00023027"/>
    </source>
</evidence>
<dbReference type="CDD" id="cd07122">
    <property type="entry name" value="ALDH_F20_ACDH"/>
    <property type="match status" value="1"/>
</dbReference>
<dbReference type="InterPro" id="IPR015590">
    <property type="entry name" value="Aldehyde_DH_dom"/>
</dbReference>
<dbReference type="PIRSF" id="PIRSF000111">
    <property type="entry name" value="ALDH_ADH"/>
    <property type="match status" value="1"/>
</dbReference>
<dbReference type="RefSeq" id="WP_179941915.1">
    <property type="nucleotide sequence ID" value="NZ_JACBYF010000032.1"/>
</dbReference>
<evidence type="ECO:0000313" key="12">
    <source>
        <dbReference type="EMBL" id="NYS48134.1"/>
    </source>
</evidence>
<dbReference type="InterPro" id="IPR016161">
    <property type="entry name" value="Ald_DH/histidinol_DH"/>
</dbReference>
<gene>
    <name evidence="12" type="primary">adhE</name>
    <name evidence="12" type="synonym">adhC</name>
    <name evidence="12" type="ORF">HZY85_08110</name>
</gene>
<dbReference type="Gene3D" id="1.20.1090.10">
    <property type="entry name" value="Dehydroquinate synthase-like - alpha domain"/>
    <property type="match status" value="1"/>
</dbReference>
<evidence type="ECO:0000256" key="6">
    <source>
        <dbReference type="ARBA" id="ARBA00035641"/>
    </source>
</evidence>
<feature type="domain" description="Fe-containing alcohol dehydrogenase-like C-terminal" evidence="11">
    <location>
        <begin position="658"/>
        <end position="872"/>
    </location>
</feature>